<protein>
    <recommendedName>
        <fullName evidence="2 9">Cell division ATP-binding protein FtsE</fullName>
    </recommendedName>
</protein>
<organism evidence="11 12">
    <name type="scientific">Ructibacterium gallinarum</name>
    <dbReference type="NCBI Taxonomy" id="2779355"/>
    <lineage>
        <taxon>Bacteria</taxon>
        <taxon>Bacillati</taxon>
        <taxon>Bacillota</taxon>
        <taxon>Clostridia</taxon>
        <taxon>Eubacteriales</taxon>
        <taxon>Oscillospiraceae</taxon>
        <taxon>Ructibacterium</taxon>
    </lineage>
</organism>
<evidence type="ECO:0000256" key="3">
    <source>
        <dbReference type="ARBA" id="ARBA00022475"/>
    </source>
</evidence>
<evidence type="ECO:0000256" key="9">
    <source>
        <dbReference type="RuleBase" id="RU365094"/>
    </source>
</evidence>
<dbReference type="GO" id="GO:0016887">
    <property type="term" value="F:ATP hydrolysis activity"/>
    <property type="evidence" value="ECO:0007669"/>
    <property type="project" value="InterPro"/>
</dbReference>
<dbReference type="RefSeq" id="WP_226392064.1">
    <property type="nucleotide sequence ID" value="NZ_JADCKB010000005.1"/>
</dbReference>
<evidence type="ECO:0000256" key="6">
    <source>
        <dbReference type="ARBA" id="ARBA00022840"/>
    </source>
</evidence>
<dbReference type="FunFam" id="3.40.50.300:FF:000056">
    <property type="entry name" value="Cell division ATP-binding protein FtsE"/>
    <property type="match status" value="1"/>
</dbReference>
<reference evidence="11" key="1">
    <citation type="submission" date="2020-10" db="EMBL/GenBank/DDBJ databases">
        <title>ChiBAC.</title>
        <authorList>
            <person name="Zenner C."/>
            <person name="Hitch T.C.A."/>
            <person name="Clavel T."/>
        </authorList>
    </citation>
    <scope>NUCLEOTIDE SEQUENCE</scope>
    <source>
        <strain evidence="11">DSM 107454</strain>
    </source>
</reference>
<keyword evidence="3 9" id="KW-1003">Cell membrane</keyword>
<keyword evidence="7 9" id="KW-0472">Membrane</keyword>
<dbReference type="NCBIfam" id="TIGR02673">
    <property type="entry name" value="FtsE"/>
    <property type="match status" value="1"/>
</dbReference>
<sequence>MIEFRNVSKFYRETGVRALRSVSAKIQQGEFVFLVGATGAGKTTLIKLLLREETADRGHVLVEGVDLAKIHRRRIPQLRKGIGVVFQDFRLLPERTVFENVAFAMQVVGQRRRVIRHIVPQVLELTGLLEKAECMPHQLSGGEQQRVSMARALVNNPPLLIADEPTGNLDPVSSVEIMNLLERINRHGTTVIVATHAKELVDQMQKRVLTLEKGLLAGDTMHGGYYSV</sequence>
<dbReference type="InterPro" id="IPR005286">
    <property type="entry name" value="Cell_div_FtsE"/>
</dbReference>
<dbReference type="InterPro" id="IPR027417">
    <property type="entry name" value="P-loop_NTPase"/>
</dbReference>
<dbReference type="PANTHER" id="PTHR24220">
    <property type="entry name" value="IMPORT ATP-BINDING PROTEIN"/>
    <property type="match status" value="1"/>
</dbReference>
<dbReference type="Proteomes" id="UP000806542">
    <property type="component" value="Unassembled WGS sequence"/>
</dbReference>
<dbReference type="PROSITE" id="PS50893">
    <property type="entry name" value="ABC_TRANSPORTER_2"/>
    <property type="match status" value="1"/>
</dbReference>
<evidence type="ECO:0000256" key="5">
    <source>
        <dbReference type="ARBA" id="ARBA00022741"/>
    </source>
</evidence>
<keyword evidence="8 9" id="KW-0131">Cell cycle</keyword>
<evidence type="ECO:0000256" key="4">
    <source>
        <dbReference type="ARBA" id="ARBA00022618"/>
    </source>
</evidence>
<evidence type="ECO:0000313" key="12">
    <source>
        <dbReference type="Proteomes" id="UP000806542"/>
    </source>
</evidence>
<dbReference type="PROSITE" id="PS00211">
    <property type="entry name" value="ABC_TRANSPORTER_1"/>
    <property type="match status" value="1"/>
</dbReference>
<accession>A0A9D5M4P4</accession>
<evidence type="ECO:0000259" key="10">
    <source>
        <dbReference type="PROSITE" id="PS50893"/>
    </source>
</evidence>
<keyword evidence="5 9" id="KW-0547">Nucleotide-binding</keyword>
<dbReference type="GO" id="GO:0022857">
    <property type="term" value="F:transmembrane transporter activity"/>
    <property type="evidence" value="ECO:0007669"/>
    <property type="project" value="TreeGrafter"/>
</dbReference>
<keyword evidence="4 9" id="KW-0132">Cell division</keyword>
<dbReference type="InterPro" id="IPR003593">
    <property type="entry name" value="AAA+_ATPase"/>
</dbReference>
<dbReference type="GO" id="GO:0051301">
    <property type="term" value="P:cell division"/>
    <property type="evidence" value="ECO:0007669"/>
    <property type="project" value="UniProtKB-UniRule"/>
</dbReference>
<evidence type="ECO:0000256" key="8">
    <source>
        <dbReference type="ARBA" id="ARBA00023306"/>
    </source>
</evidence>
<comment type="subcellular location">
    <subcellularLocation>
        <location evidence="9">Cell membrane</location>
        <topology evidence="9">Peripheral membrane protein</topology>
        <orientation evidence="9">Cytoplasmic side</orientation>
    </subcellularLocation>
</comment>
<dbReference type="GO" id="GO:0005524">
    <property type="term" value="F:ATP binding"/>
    <property type="evidence" value="ECO:0007669"/>
    <property type="project" value="UniProtKB-UniRule"/>
</dbReference>
<dbReference type="Gene3D" id="3.40.50.300">
    <property type="entry name" value="P-loop containing nucleotide triphosphate hydrolases"/>
    <property type="match status" value="1"/>
</dbReference>
<dbReference type="SUPFAM" id="SSF52540">
    <property type="entry name" value="P-loop containing nucleoside triphosphate hydrolases"/>
    <property type="match status" value="1"/>
</dbReference>
<feature type="domain" description="ABC transporter" evidence="10">
    <location>
        <begin position="2"/>
        <end position="228"/>
    </location>
</feature>
<dbReference type="InterPro" id="IPR003439">
    <property type="entry name" value="ABC_transporter-like_ATP-bd"/>
</dbReference>
<evidence type="ECO:0000256" key="7">
    <source>
        <dbReference type="ARBA" id="ARBA00023136"/>
    </source>
</evidence>
<comment type="subunit">
    <text evidence="9">Homodimer. Forms a membrane-associated complex with FtsX.</text>
</comment>
<dbReference type="InterPro" id="IPR015854">
    <property type="entry name" value="ABC_transpr_LolD-like"/>
</dbReference>
<dbReference type="AlphaFoldDB" id="A0A9D5M4P4"/>
<proteinExistence type="inferred from homology"/>
<dbReference type="PANTHER" id="PTHR24220:SF470">
    <property type="entry name" value="CELL DIVISION ATP-BINDING PROTEIN FTSE"/>
    <property type="match status" value="1"/>
</dbReference>
<name>A0A9D5M4P4_9FIRM</name>
<dbReference type="InterPro" id="IPR017871">
    <property type="entry name" value="ABC_transporter-like_CS"/>
</dbReference>
<evidence type="ECO:0000256" key="2">
    <source>
        <dbReference type="ARBA" id="ARBA00020019"/>
    </source>
</evidence>
<gene>
    <name evidence="9 11" type="primary">ftsE</name>
    <name evidence="11" type="ORF">INF28_03355</name>
</gene>
<comment type="caution">
    <text evidence="11">The sequence shown here is derived from an EMBL/GenBank/DDBJ whole genome shotgun (WGS) entry which is preliminary data.</text>
</comment>
<comment type="similarity">
    <text evidence="1 9">Belongs to the ABC transporter superfamily.</text>
</comment>
<keyword evidence="6 9" id="KW-0067">ATP-binding</keyword>
<evidence type="ECO:0000256" key="1">
    <source>
        <dbReference type="ARBA" id="ARBA00005417"/>
    </source>
</evidence>
<dbReference type="Pfam" id="PF00005">
    <property type="entry name" value="ABC_tran"/>
    <property type="match status" value="1"/>
</dbReference>
<comment type="function">
    <text evidence="9">Part of the ABC transporter FtsEX involved in cellular division.</text>
</comment>
<dbReference type="GO" id="GO:0005886">
    <property type="term" value="C:plasma membrane"/>
    <property type="evidence" value="ECO:0007669"/>
    <property type="project" value="UniProtKB-SubCell"/>
</dbReference>
<dbReference type="SMART" id="SM00382">
    <property type="entry name" value="AAA"/>
    <property type="match status" value="1"/>
</dbReference>
<evidence type="ECO:0000313" key="11">
    <source>
        <dbReference type="EMBL" id="MBE5039499.1"/>
    </source>
</evidence>
<keyword evidence="12" id="KW-1185">Reference proteome</keyword>
<dbReference type="EMBL" id="JADCKB010000005">
    <property type="protein sequence ID" value="MBE5039499.1"/>
    <property type="molecule type" value="Genomic_DNA"/>
</dbReference>